<dbReference type="Gene3D" id="3.60.40.10">
    <property type="entry name" value="PPM-type phosphatase domain"/>
    <property type="match status" value="1"/>
</dbReference>
<dbReference type="AlphaFoldDB" id="A0A1M5PB56"/>
<dbReference type="InterPro" id="IPR011006">
    <property type="entry name" value="CheY-like_superfamily"/>
</dbReference>
<dbReference type="Gene3D" id="3.40.50.2300">
    <property type="match status" value="1"/>
</dbReference>
<name>A0A1M5PB56_9RHOB</name>
<dbReference type="SUPFAM" id="SSF52172">
    <property type="entry name" value="CheY-like"/>
    <property type="match status" value="1"/>
</dbReference>
<dbReference type="InterPro" id="IPR001932">
    <property type="entry name" value="PPM-type_phosphatase-like_dom"/>
</dbReference>
<evidence type="ECO:0000256" key="2">
    <source>
        <dbReference type="PROSITE-ProRule" id="PRU00169"/>
    </source>
</evidence>
<dbReference type="InterPro" id="IPR052016">
    <property type="entry name" value="Bact_Sigma-Reg"/>
</dbReference>
<accession>A0A1M5PB56</accession>
<proteinExistence type="predicted"/>
<dbReference type="RefSeq" id="WP_242648556.1">
    <property type="nucleotide sequence ID" value="NZ_FQWM01000002.1"/>
</dbReference>
<dbReference type="InterPro" id="IPR036457">
    <property type="entry name" value="PPM-type-like_dom_sf"/>
</dbReference>
<evidence type="ECO:0000259" key="3">
    <source>
        <dbReference type="PROSITE" id="PS50110"/>
    </source>
</evidence>
<evidence type="ECO:0000256" key="1">
    <source>
        <dbReference type="ARBA" id="ARBA00022801"/>
    </source>
</evidence>
<keyword evidence="1" id="KW-0378">Hydrolase</keyword>
<dbReference type="SMART" id="SM00331">
    <property type="entry name" value="PP2C_SIG"/>
    <property type="match status" value="1"/>
</dbReference>
<dbReference type="Pfam" id="PF07228">
    <property type="entry name" value="SpoIIE"/>
    <property type="match status" value="1"/>
</dbReference>
<gene>
    <name evidence="4" type="ORF">SAMN04488044_1769</name>
</gene>
<dbReference type="Pfam" id="PF00072">
    <property type="entry name" value="Response_reg"/>
    <property type="match status" value="1"/>
</dbReference>
<keyword evidence="5" id="KW-1185">Reference proteome</keyword>
<sequence length="430" mass="46788">MKNTALTSESPQPFTGAIKHVLLVDQSRLQRRILSAALQRDGYRVSEAGSAAEALEYCRATMPDLILSDWMLPDLDGLALCDAVRAIRSSHYCYFVVLTARSERDAVVGALEQGVDDFLLKPVDAHELRARMSAASRIMHMQRELTDSHRDITVALARLQAVHDAMDKDLRAAKQFQESLVRDRVIRFPRGRVSFLLHPSGHVGGDLVGHYRISQNRIGLYAIDVSGHGISSALMTARLAGYLSATSRDQNIALIPSSGGGFDALPPHQVIEQLNSLFLDEIETEQYFTMILAEVDLDSGVVRLSQAGHPHPLVQRADGRIEQHGEGGLPVGLIPGADYGEFELTLNAGDRLLMLSDGPIECPDDKGALLDDDGLNTLISELADETGEDFLEGFLWRLQAYAGSGTIPDDVSGVLLEFAPSVGRVTKGLG</sequence>
<evidence type="ECO:0000313" key="5">
    <source>
        <dbReference type="Proteomes" id="UP000184211"/>
    </source>
</evidence>
<organism evidence="4 5">
    <name type="scientific">Cognatishimia maritima</name>
    <dbReference type="NCBI Taxonomy" id="870908"/>
    <lineage>
        <taxon>Bacteria</taxon>
        <taxon>Pseudomonadati</taxon>
        <taxon>Pseudomonadota</taxon>
        <taxon>Alphaproteobacteria</taxon>
        <taxon>Rhodobacterales</taxon>
        <taxon>Paracoccaceae</taxon>
        <taxon>Cognatishimia</taxon>
    </lineage>
</organism>
<feature type="modified residue" description="4-aspartylphosphate" evidence="2">
    <location>
        <position position="69"/>
    </location>
</feature>
<dbReference type="GO" id="GO:0000160">
    <property type="term" value="P:phosphorelay signal transduction system"/>
    <property type="evidence" value="ECO:0007669"/>
    <property type="project" value="InterPro"/>
</dbReference>
<keyword evidence="2" id="KW-0597">Phosphoprotein</keyword>
<protein>
    <submittedName>
        <fullName evidence="4">Response regulator receiver domain-containing protein</fullName>
    </submittedName>
</protein>
<dbReference type="Proteomes" id="UP000184211">
    <property type="component" value="Unassembled WGS sequence"/>
</dbReference>
<dbReference type="PANTHER" id="PTHR43156">
    <property type="entry name" value="STAGE II SPORULATION PROTEIN E-RELATED"/>
    <property type="match status" value="1"/>
</dbReference>
<reference evidence="5" key="1">
    <citation type="submission" date="2016-11" db="EMBL/GenBank/DDBJ databases">
        <authorList>
            <person name="Varghese N."/>
            <person name="Submissions S."/>
        </authorList>
    </citation>
    <scope>NUCLEOTIDE SEQUENCE [LARGE SCALE GENOMIC DNA]</scope>
    <source>
        <strain evidence="5">DSM 28223</strain>
    </source>
</reference>
<dbReference type="SMART" id="SM00448">
    <property type="entry name" value="REC"/>
    <property type="match status" value="1"/>
</dbReference>
<feature type="domain" description="Response regulatory" evidence="3">
    <location>
        <begin position="20"/>
        <end position="136"/>
    </location>
</feature>
<dbReference type="GO" id="GO:0016791">
    <property type="term" value="F:phosphatase activity"/>
    <property type="evidence" value="ECO:0007669"/>
    <property type="project" value="TreeGrafter"/>
</dbReference>
<dbReference type="PROSITE" id="PS50110">
    <property type="entry name" value="RESPONSE_REGULATORY"/>
    <property type="match status" value="1"/>
</dbReference>
<dbReference type="PANTHER" id="PTHR43156:SF2">
    <property type="entry name" value="STAGE II SPORULATION PROTEIN E"/>
    <property type="match status" value="1"/>
</dbReference>
<dbReference type="InterPro" id="IPR001789">
    <property type="entry name" value="Sig_transdc_resp-reg_receiver"/>
</dbReference>
<evidence type="ECO:0000313" key="4">
    <source>
        <dbReference type="EMBL" id="SHG99074.1"/>
    </source>
</evidence>
<dbReference type="EMBL" id="FQWM01000002">
    <property type="protein sequence ID" value="SHG99074.1"/>
    <property type="molecule type" value="Genomic_DNA"/>
</dbReference>
<dbReference type="STRING" id="870908.SAMN04488044_1769"/>